<dbReference type="Proteomes" id="UP000319191">
    <property type="component" value="Unassembled WGS sequence"/>
</dbReference>
<evidence type="ECO:0000256" key="1">
    <source>
        <dbReference type="SAM" id="SignalP"/>
    </source>
</evidence>
<evidence type="ECO:0000313" key="2">
    <source>
        <dbReference type="EMBL" id="TRU91542.1"/>
    </source>
</evidence>
<feature type="chain" id="PRO_5021839220" evidence="1">
    <location>
        <begin position="27"/>
        <end position="550"/>
    </location>
</feature>
<dbReference type="NCBIfam" id="TIGR02913">
    <property type="entry name" value="HAF_rpt"/>
    <property type="match status" value="3"/>
</dbReference>
<proteinExistence type="predicted"/>
<keyword evidence="1" id="KW-0732">Signal</keyword>
<dbReference type="NCBIfam" id="TIGR02595">
    <property type="entry name" value="PEP_CTERM"/>
    <property type="match status" value="1"/>
</dbReference>
<accession>A0A552J759</accession>
<feature type="signal peptide" evidence="1">
    <location>
        <begin position="1"/>
        <end position="26"/>
    </location>
</feature>
<protein>
    <submittedName>
        <fullName evidence="2">PEP-CTERM sorting domain-containing protein</fullName>
    </submittedName>
</protein>
<name>A0A552J759_9CHRO</name>
<dbReference type="InterPro" id="IPR014262">
    <property type="entry name" value="HAF_rpt"/>
</dbReference>
<sequence>MNKILANCISLGIGLGAIGVTFPAQAASFQGLGDLPGGSFISLATGVSADGSVVVGNSQSANGLEAFRWTQATGMVGLGDLPGGDFRSQARGISADGTSIIGAGWSDDSSFALYRWTQATGIVDLGSGDTGSINPLGVSADGSVIIGSANRFIGSTLLVGATEAFRWTQETGFVGLGVLPGASVFSSAASGVSADGEVIVGRSSFTDSGGRAFIWTQATGMVSLGLFPGSDTTNFSSAATGVSADGSVVVGSSSSDTGTQAFRWTQETGMVGLGFLSDDVRGVSADGSIVFGSVSSGSVNQAFIWDATNGMRSVQQVLVNDLGLELTGWQLTSMRGISADGLTLVGQGLNPNGEYEGWIANLAPSTPGTTPTNPLLPTPDPNNPNGFTFPGVIIGDNGLGITNPIFFDPIVSVGYDYAVTGGPLFASVLIPNALPQGDSNFILELPGFGNYSLLAGTTFNLLGVNPLGFSNFRISGIDPAEMLDPTNPTAFVTGLTFTAPGIVTVTQNPIIQNTGSVSVPEPSNLLGLGLLGFGAFLTGKLNKKQAKKDS</sequence>
<dbReference type="InterPro" id="IPR013424">
    <property type="entry name" value="Ice-binding_C"/>
</dbReference>
<comment type="caution">
    <text evidence="2">The sequence shown here is derived from an EMBL/GenBank/DDBJ whole genome shotgun (WGS) entry which is preliminary data.</text>
</comment>
<organism evidence="2 3">
    <name type="scientific">Microcystis novacekii Mn_MB_F_20050700_S1D</name>
    <dbReference type="NCBI Taxonomy" id="2486266"/>
    <lineage>
        <taxon>Bacteria</taxon>
        <taxon>Bacillati</taxon>
        <taxon>Cyanobacteriota</taxon>
        <taxon>Cyanophyceae</taxon>
        <taxon>Oscillatoriophycideae</taxon>
        <taxon>Chroococcales</taxon>
        <taxon>Microcystaceae</taxon>
        <taxon>Microcystis</taxon>
    </lineage>
</organism>
<dbReference type="AlphaFoldDB" id="A0A552J759"/>
<evidence type="ECO:0000313" key="3">
    <source>
        <dbReference type="Proteomes" id="UP000319191"/>
    </source>
</evidence>
<gene>
    <name evidence="2" type="ORF">EWV54_04190</name>
</gene>
<reference evidence="2 3" key="1">
    <citation type="submission" date="2019-01" db="EMBL/GenBank/DDBJ databases">
        <title>Coherence of Microcystis species and biogeography revealed through population genomics.</title>
        <authorList>
            <person name="Perez-Carrascal O.M."/>
            <person name="Terrat Y."/>
            <person name="Giani A."/>
            <person name="Fortin N."/>
            <person name="Tromas N."/>
            <person name="Shapiro B.J."/>
        </authorList>
    </citation>
    <scope>NUCLEOTIDE SEQUENCE [LARGE SCALE GENOMIC DNA]</scope>
    <source>
        <strain evidence="2">Mn_MB_F_20050700_S1D</strain>
    </source>
</reference>
<dbReference type="EMBL" id="SFAV01000052">
    <property type="protein sequence ID" value="TRU91542.1"/>
    <property type="molecule type" value="Genomic_DNA"/>
</dbReference>